<evidence type="ECO:0000313" key="1">
    <source>
        <dbReference type="EMBL" id="KAK1622749.1"/>
    </source>
</evidence>
<gene>
    <name evidence="1" type="ORF">BDP81DRAFT_455055</name>
</gene>
<name>A0AAI9ZG46_9PEZI</name>
<reference evidence="1" key="1">
    <citation type="submission" date="2021-06" db="EMBL/GenBank/DDBJ databases">
        <title>Comparative genomics, transcriptomics and evolutionary studies reveal genomic signatures of adaptation to plant cell wall in hemibiotrophic fungi.</title>
        <authorList>
            <consortium name="DOE Joint Genome Institute"/>
            <person name="Baroncelli R."/>
            <person name="Diaz J.F."/>
            <person name="Benocci T."/>
            <person name="Peng M."/>
            <person name="Battaglia E."/>
            <person name="Haridas S."/>
            <person name="Andreopoulos W."/>
            <person name="Labutti K."/>
            <person name="Pangilinan J."/>
            <person name="Floch G.L."/>
            <person name="Makela M.R."/>
            <person name="Henrissat B."/>
            <person name="Grigoriev I.V."/>
            <person name="Crouch J.A."/>
            <person name="De Vries R.P."/>
            <person name="Sukno S.A."/>
            <person name="Thon M.R."/>
        </authorList>
    </citation>
    <scope>NUCLEOTIDE SEQUENCE</scope>
    <source>
        <strain evidence="1">CBS 102054</strain>
    </source>
</reference>
<keyword evidence="2" id="KW-1185">Reference proteome</keyword>
<dbReference type="AlphaFoldDB" id="A0AAI9ZG46"/>
<dbReference type="GeneID" id="85477886"/>
<comment type="caution">
    <text evidence="1">The sequence shown here is derived from an EMBL/GenBank/DDBJ whole genome shotgun (WGS) entry which is preliminary data.</text>
</comment>
<accession>A0AAI9ZG46</accession>
<dbReference type="RefSeq" id="XP_060438744.1">
    <property type="nucleotide sequence ID" value="XM_060593024.1"/>
</dbReference>
<dbReference type="EMBL" id="JAHMHQ010000033">
    <property type="protein sequence ID" value="KAK1622749.1"/>
    <property type="molecule type" value="Genomic_DNA"/>
</dbReference>
<evidence type="ECO:0000313" key="2">
    <source>
        <dbReference type="Proteomes" id="UP001243989"/>
    </source>
</evidence>
<sequence length="157" mass="17640">MAITPVRLESCRSASCETSHLWQFSTMPSCFSTSLLTREWQSLSEMYAHEARLRDSDGLSSSCWPPSRAIITTRLNSSGHFRCDSGLTKHANGCFPSSPSSIDLYPAAACTARGRRIHTWPLNFTWNSWTTWIFNGRYVPIDNTANHIAAMVDYCLP</sequence>
<protein>
    <submittedName>
        <fullName evidence="1">Uncharacterized protein</fullName>
    </submittedName>
</protein>
<dbReference type="Proteomes" id="UP001243989">
    <property type="component" value="Unassembled WGS sequence"/>
</dbReference>
<proteinExistence type="predicted"/>
<organism evidence="1 2">
    <name type="scientific">Colletotrichum phormii</name>
    <dbReference type="NCBI Taxonomy" id="359342"/>
    <lineage>
        <taxon>Eukaryota</taxon>
        <taxon>Fungi</taxon>
        <taxon>Dikarya</taxon>
        <taxon>Ascomycota</taxon>
        <taxon>Pezizomycotina</taxon>
        <taxon>Sordariomycetes</taxon>
        <taxon>Hypocreomycetidae</taxon>
        <taxon>Glomerellales</taxon>
        <taxon>Glomerellaceae</taxon>
        <taxon>Colletotrichum</taxon>
        <taxon>Colletotrichum acutatum species complex</taxon>
    </lineage>
</organism>